<dbReference type="PATRIC" id="fig|330734.3.peg.1346"/>
<evidence type="ECO:0000256" key="1">
    <source>
        <dbReference type="SAM" id="MobiDB-lite"/>
    </source>
</evidence>
<dbReference type="KEGG" id="mpq:ABA45_06365"/>
<sequence length="801" mass="88747">MRAMNVSSLPRKALIPELLNLLKEGLPEERVDCARLLGRWKHHEAKEALQEYLGDPEEEVCVAAAEAMGSFADPSVIELLGQMAREHPDGEARIAAVRALARIDAPEAHAALLTLINLAEASEGMEEGWNHAWDVQREAISLVDGSLAHKAVPTLMDLLIEQEADDLEPEILEALARSGSAAENAFWQLLSHPLPRLRRRAARAIKKWQNKSAPVILFRFLRDQHPQVRIEALSSLAFRTETAYFRDILLCLEDRDTGVRSAAISAIQTITDKLGKQALDEIGSDRLKKLFTDDDPRIRCLGWHLLARQDEAIEEDMALWLEQHVENLHSDEIVTALGAIPQLAVSRQWHRRVFEMLWLRWGRESAELATAMARQWQCLPLDETDGDKFLELLAAEQACVRLAAINSLVQCTTGQQKALAVHWLGDILHGEPDLLSQPSNSKTEQADDDRLIPLRDEDATSADDESSLIQHIMDREYPEHDDGHSEPLMHASEAPRSTLDAVARANIDENLATAIQENDQDSELENMLTDLPGEMSAFSQVVREHVEAGDRLCLTGRKKADFPDASNAILVIRALGGSDSGFAVRWLREHLLTSDIGVQAEAVSSLGRIAQRRPDLGELSSCLGPLATLLTAAPPAVRAACANTLGSLGHPTALPLLLAALEDTHAPVRVAAISAVASCLSTQQAEFEQRHDVVLENLESRQVFDSLHQALKDPEPEVRAAALRVLVEKRGESIRQLLIDTALNDPDLTESASRLLARMEPETTVEKLAPIVKESNRVRRSVALRLLLEITKREFHPEAIW</sequence>
<dbReference type="PANTHER" id="PTHR12697">
    <property type="entry name" value="PBS LYASE HEAT-LIKE PROTEIN"/>
    <property type="match status" value="1"/>
</dbReference>
<dbReference type="Gene3D" id="1.25.10.10">
    <property type="entry name" value="Leucine-rich Repeat Variant"/>
    <property type="match status" value="5"/>
</dbReference>
<dbReference type="EMBL" id="CP011494">
    <property type="protein sequence ID" value="AKO52095.1"/>
    <property type="molecule type" value="Genomic_DNA"/>
</dbReference>
<protein>
    <recommendedName>
        <fullName evidence="4">PBS lyase</fullName>
    </recommendedName>
</protein>
<reference evidence="2 3" key="1">
    <citation type="submission" date="2015-05" db="EMBL/GenBank/DDBJ databases">
        <title>Complete genome of Marinobacter psychrophilus strain 20041T isolated from sea-ice of the Canadian Basin.</title>
        <authorList>
            <person name="Song L."/>
            <person name="Ren L."/>
            <person name="Yu Y."/>
            <person name="Wang X."/>
        </authorList>
    </citation>
    <scope>NUCLEOTIDE SEQUENCE [LARGE SCALE GENOMIC DNA]</scope>
    <source>
        <strain evidence="2 3">20041</strain>
    </source>
</reference>
<dbReference type="GO" id="GO:0016491">
    <property type="term" value="F:oxidoreductase activity"/>
    <property type="evidence" value="ECO:0007669"/>
    <property type="project" value="TreeGrafter"/>
</dbReference>
<organism evidence="2 3">
    <name type="scientific">Marinobacter psychrophilus</name>
    <dbReference type="NCBI Taxonomy" id="330734"/>
    <lineage>
        <taxon>Bacteria</taxon>
        <taxon>Pseudomonadati</taxon>
        <taxon>Pseudomonadota</taxon>
        <taxon>Gammaproteobacteria</taxon>
        <taxon>Pseudomonadales</taxon>
        <taxon>Marinobacteraceae</taxon>
        <taxon>Marinobacter</taxon>
    </lineage>
</organism>
<dbReference type="Pfam" id="PF13646">
    <property type="entry name" value="HEAT_2"/>
    <property type="match status" value="4"/>
</dbReference>
<keyword evidence="3" id="KW-1185">Reference proteome</keyword>
<dbReference type="PANTHER" id="PTHR12697:SF5">
    <property type="entry name" value="DEOXYHYPUSINE HYDROXYLASE"/>
    <property type="match status" value="1"/>
</dbReference>
<dbReference type="InterPro" id="IPR016024">
    <property type="entry name" value="ARM-type_fold"/>
</dbReference>
<evidence type="ECO:0000313" key="2">
    <source>
        <dbReference type="EMBL" id="AKO52095.1"/>
    </source>
</evidence>
<feature type="compositionally biased region" description="Basic and acidic residues" evidence="1">
    <location>
        <begin position="444"/>
        <end position="458"/>
    </location>
</feature>
<dbReference type="AlphaFoldDB" id="A0A0H4I347"/>
<accession>A0A0H4I347</accession>
<dbReference type="InterPro" id="IPR011989">
    <property type="entry name" value="ARM-like"/>
</dbReference>
<dbReference type="SMART" id="SM00567">
    <property type="entry name" value="EZ_HEAT"/>
    <property type="match status" value="9"/>
</dbReference>
<feature type="region of interest" description="Disordered" evidence="1">
    <location>
        <begin position="433"/>
        <end position="466"/>
    </location>
</feature>
<gene>
    <name evidence="2" type="ORF">ABA45_06365</name>
</gene>
<dbReference type="SUPFAM" id="SSF48371">
    <property type="entry name" value="ARM repeat"/>
    <property type="match status" value="3"/>
</dbReference>
<evidence type="ECO:0000313" key="3">
    <source>
        <dbReference type="Proteomes" id="UP000036406"/>
    </source>
</evidence>
<dbReference type="STRING" id="330734.ABA45_06365"/>
<dbReference type="InterPro" id="IPR004155">
    <property type="entry name" value="PBS_lyase_HEAT"/>
</dbReference>
<dbReference type="Proteomes" id="UP000036406">
    <property type="component" value="Chromosome"/>
</dbReference>
<name>A0A0H4I347_9GAMM</name>
<proteinExistence type="predicted"/>
<evidence type="ECO:0008006" key="4">
    <source>
        <dbReference type="Google" id="ProtNLM"/>
    </source>
</evidence>